<evidence type="ECO:0000256" key="1">
    <source>
        <dbReference type="SAM" id="MobiDB-lite"/>
    </source>
</evidence>
<reference evidence="2 3" key="1">
    <citation type="submission" date="2019-06" db="EMBL/GenBank/DDBJ databases">
        <title>Whole genome shotgun sequence of Komagataeibacter hansenii NBRC 14820.</title>
        <authorList>
            <person name="Hosoyama A."/>
            <person name="Uohara A."/>
            <person name="Ohji S."/>
            <person name="Ichikawa N."/>
        </authorList>
    </citation>
    <scope>NUCLEOTIDE SEQUENCE [LARGE SCALE GENOMIC DNA]</scope>
    <source>
        <strain evidence="2 3">NBRC 14820</strain>
    </source>
</reference>
<gene>
    <name evidence="2" type="ORF">GHA01_27970</name>
</gene>
<feature type="compositionally biased region" description="Low complexity" evidence="1">
    <location>
        <begin position="208"/>
        <end position="221"/>
    </location>
</feature>
<feature type="region of interest" description="Disordered" evidence="1">
    <location>
        <begin position="200"/>
        <end position="221"/>
    </location>
</feature>
<dbReference type="RefSeq" id="WP_040512815.1">
    <property type="nucleotide sequence ID" value="NZ_CALLXP010000045.1"/>
</dbReference>
<evidence type="ECO:0008006" key="4">
    <source>
        <dbReference type="Google" id="ProtNLM"/>
    </source>
</evidence>
<comment type="caution">
    <text evidence="2">The sequence shown here is derived from an EMBL/GenBank/DDBJ whole genome shotgun (WGS) entry which is preliminary data.</text>
</comment>
<keyword evidence="3" id="KW-1185">Reference proteome</keyword>
<evidence type="ECO:0000313" key="2">
    <source>
        <dbReference type="EMBL" id="GEC64948.1"/>
    </source>
</evidence>
<dbReference type="Proteomes" id="UP000319478">
    <property type="component" value="Unassembled WGS sequence"/>
</dbReference>
<protein>
    <recommendedName>
        <fullName evidence="4">Phage protein Gp138 N-terminal domain-containing protein</fullName>
    </recommendedName>
</protein>
<proteinExistence type="predicted"/>
<accession>A0ABQ0SI69</accession>
<evidence type="ECO:0000313" key="3">
    <source>
        <dbReference type="Proteomes" id="UP000319478"/>
    </source>
</evidence>
<organism evidence="2 3">
    <name type="scientific">Novacetimonas hansenii</name>
    <name type="common">Komagataeibacter hansenii</name>
    <dbReference type="NCBI Taxonomy" id="436"/>
    <lineage>
        <taxon>Bacteria</taxon>
        <taxon>Pseudomonadati</taxon>
        <taxon>Pseudomonadota</taxon>
        <taxon>Alphaproteobacteria</taxon>
        <taxon>Acetobacterales</taxon>
        <taxon>Acetobacteraceae</taxon>
        <taxon>Novacetimonas</taxon>
    </lineage>
</organism>
<name>A0ABQ0SI69_NOVHA</name>
<sequence length="221" mass="22583">MAIQNTTYPGFQTRQDGGSDFGSVEAVGRRLLAMMGADTPVRVVAVNGVGLNPVGFVDVQPLVHMQDALGRSMAHGVIHNVPYVRMQGGKSAVICDPCVGDLGAVIICGRDISAAKASRAPAAPGSFRIHDMADAIYVAPILNATPEEYIWLTGNGVRVKTAGTFTVDAAGMQINCPVSTTGDITAGGTITGRTDVVAGTVSGRSHTHPVTGAPGTTGAPT</sequence>
<dbReference type="EMBL" id="BJNN01000150">
    <property type="protein sequence ID" value="GEC64948.1"/>
    <property type="molecule type" value="Genomic_DNA"/>
</dbReference>
<dbReference type="Gene3D" id="2.40.50.230">
    <property type="entry name" value="Gp5 N-terminal domain"/>
    <property type="match status" value="1"/>
</dbReference>
<dbReference type="InterPro" id="IPR037026">
    <property type="entry name" value="Vgr_OB-fold_dom_sf"/>
</dbReference>